<proteinExistence type="predicted"/>
<evidence type="ECO:0000313" key="3">
    <source>
        <dbReference type="Proteomes" id="UP000830167"/>
    </source>
</evidence>
<keyword evidence="1" id="KW-0812">Transmembrane</keyword>
<protein>
    <submittedName>
        <fullName evidence="2">Uncharacterized protein</fullName>
    </submittedName>
</protein>
<name>A0ABY4CSX6_9BACL</name>
<feature type="transmembrane region" description="Helical" evidence="1">
    <location>
        <begin position="12"/>
        <end position="30"/>
    </location>
</feature>
<accession>A0ABY4CSX6</accession>
<keyword evidence="1" id="KW-0472">Membrane</keyword>
<evidence type="ECO:0000313" key="2">
    <source>
        <dbReference type="EMBL" id="UOF92343.1"/>
    </source>
</evidence>
<evidence type="ECO:0000256" key="1">
    <source>
        <dbReference type="SAM" id="Phobius"/>
    </source>
</evidence>
<dbReference type="Proteomes" id="UP000830167">
    <property type="component" value="Chromosome"/>
</dbReference>
<keyword evidence="3" id="KW-1185">Reference proteome</keyword>
<dbReference type="EMBL" id="CP089291">
    <property type="protein sequence ID" value="UOF92343.1"/>
    <property type="molecule type" value="Genomic_DNA"/>
</dbReference>
<feature type="transmembrane region" description="Helical" evidence="1">
    <location>
        <begin position="36"/>
        <end position="54"/>
    </location>
</feature>
<gene>
    <name evidence="2" type="ORF">LSG31_09345</name>
</gene>
<organism evidence="2 3">
    <name type="scientific">Fodinisporobacter ferrooxydans</name>
    <dbReference type="NCBI Taxonomy" id="2901836"/>
    <lineage>
        <taxon>Bacteria</taxon>
        <taxon>Bacillati</taxon>
        <taxon>Bacillota</taxon>
        <taxon>Bacilli</taxon>
        <taxon>Bacillales</taxon>
        <taxon>Alicyclobacillaceae</taxon>
        <taxon>Fodinisporobacter</taxon>
    </lineage>
</organism>
<sequence length="99" mass="11359">MEDTTEEGITVVIMEVIMIIIMIVSIMSGIPDMSLLHLPIKLHYVILVLFVQIVQQKMQCRIDFVFNAAPSWKQLRPRVPNAGKKCRQMPHFARIVAIN</sequence>
<keyword evidence="1" id="KW-1133">Transmembrane helix</keyword>
<reference evidence="2" key="1">
    <citation type="submission" date="2021-12" db="EMBL/GenBank/DDBJ databases">
        <title>Alicyclobacillaceae gen. nov., sp. nov., isolated from chalcocite enrichment system.</title>
        <authorList>
            <person name="Jiang Z."/>
        </authorList>
    </citation>
    <scope>NUCLEOTIDE SEQUENCE</scope>
    <source>
        <strain evidence="2">MYW30-H2</strain>
    </source>
</reference>